<dbReference type="PANTHER" id="PTHR46173">
    <property type="entry name" value="CCA TRNA NUCLEOTIDYLTRANSFERASE 1, MITOCHONDRIAL"/>
    <property type="match status" value="1"/>
</dbReference>
<dbReference type="InterPro" id="IPR043519">
    <property type="entry name" value="NT_sf"/>
</dbReference>
<keyword evidence="7" id="KW-0460">Magnesium</keyword>
<dbReference type="Pfam" id="PF01743">
    <property type="entry name" value="PolyA_pol"/>
    <property type="match status" value="1"/>
</dbReference>
<dbReference type="SUPFAM" id="SSF81301">
    <property type="entry name" value="Nucleotidyltransferase"/>
    <property type="match status" value="1"/>
</dbReference>
<evidence type="ECO:0008006" key="13">
    <source>
        <dbReference type="Google" id="ProtNLM"/>
    </source>
</evidence>
<reference evidence="11 12" key="1">
    <citation type="submission" date="2023-05" db="EMBL/GenBank/DDBJ databases">
        <title>Rombocin, a short stable natural nisin variant, displays selective antimicrobial activity against Listeria monocytogenes and employs dual mode of action to kill target bacterial strains.</title>
        <authorList>
            <person name="Wambui J."/>
            <person name="Stephan R."/>
            <person name="Kuipers O.P."/>
        </authorList>
    </citation>
    <scope>NUCLEOTIDE SEQUENCE [LARGE SCALE GENOMIC DNA]</scope>
    <source>
        <strain evidence="11 12">RC002</strain>
    </source>
</reference>
<keyword evidence="6" id="KW-0547">Nucleotide-binding</keyword>
<keyword evidence="12" id="KW-1185">Reference proteome</keyword>
<evidence type="ECO:0000256" key="3">
    <source>
        <dbReference type="ARBA" id="ARBA00022694"/>
    </source>
</evidence>
<evidence type="ECO:0000256" key="7">
    <source>
        <dbReference type="ARBA" id="ARBA00022842"/>
    </source>
</evidence>
<comment type="similarity">
    <text evidence="8">Belongs to the tRNA nucleotidyltransferase/poly(A) polymerase family.</text>
</comment>
<organism evidence="11 12">
    <name type="scientific">Romboutsia sedimentorum</name>
    <dbReference type="NCBI Taxonomy" id="1368474"/>
    <lineage>
        <taxon>Bacteria</taxon>
        <taxon>Bacillati</taxon>
        <taxon>Bacillota</taxon>
        <taxon>Clostridia</taxon>
        <taxon>Peptostreptococcales</taxon>
        <taxon>Peptostreptococcaceae</taxon>
        <taxon>Romboutsia</taxon>
    </lineage>
</organism>
<feature type="domain" description="tRNA nucleotidyltransferase/poly(A) polymerase RNA and SrmB- binding" evidence="10">
    <location>
        <begin position="172"/>
        <end position="224"/>
    </location>
</feature>
<gene>
    <name evidence="11" type="ORF">QOZ84_06435</name>
</gene>
<dbReference type="PANTHER" id="PTHR46173:SF1">
    <property type="entry name" value="CCA TRNA NUCLEOTIDYLTRANSFERASE 1, MITOCHONDRIAL"/>
    <property type="match status" value="1"/>
</dbReference>
<evidence type="ECO:0000259" key="9">
    <source>
        <dbReference type="Pfam" id="PF01743"/>
    </source>
</evidence>
<keyword evidence="5" id="KW-0479">Metal-binding</keyword>
<proteinExistence type="inferred from homology"/>
<dbReference type="InterPro" id="IPR032828">
    <property type="entry name" value="PolyA_RNA-bd"/>
</dbReference>
<evidence type="ECO:0000313" key="11">
    <source>
        <dbReference type="EMBL" id="MDK2563179.1"/>
    </source>
</evidence>
<evidence type="ECO:0000313" key="12">
    <source>
        <dbReference type="Proteomes" id="UP001301012"/>
    </source>
</evidence>
<dbReference type="Gene3D" id="1.10.3090.10">
    <property type="entry name" value="cca-adding enzyme, domain 2"/>
    <property type="match status" value="1"/>
</dbReference>
<keyword evidence="3" id="KW-0819">tRNA processing</keyword>
<evidence type="ECO:0000256" key="8">
    <source>
        <dbReference type="RuleBase" id="RU003953"/>
    </source>
</evidence>
<evidence type="ECO:0000259" key="10">
    <source>
        <dbReference type="Pfam" id="PF12627"/>
    </source>
</evidence>
<feature type="domain" description="Poly A polymerase head" evidence="9">
    <location>
        <begin position="23"/>
        <end position="144"/>
    </location>
</feature>
<keyword evidence="4" id="KW-0548">Nucleotidyltransferase</keyword>
<comment type="caution">
    <text evidence="11">The sequence shown here is derived from an EMBL/GenBank/DDBJ whole genome shotgun (WGS) entry which is preliminary data.</text>
</comment>
<keyword evidence="2 8" id="KW-0808">Transferase</keyword>
<protein>
    <recommendedName>
        <fullName evidence="13">CCA tRNA nucleotidyltransferase</fullName>
    </recommendedName>
</protein>
<evidence type="ECO:0000256" key="5">
    <source>
        <dbReference type="ARBA" id="ARBA00022723"/>
    </source>
</evidence>
<accession>A0ABT7E8C2</accession>
<dbReference type="Pfam" id="PF12627">
    <property type="entry name" value="PolyA_pol_RNAbd"/>
    <property type="match status" value="1"/>
</dbReference>
<dbReference type="EMBL" id="JASKYM010000002">
    <property type="protein sequence ID" value="MDK2563179.1"/>
    <property type="molecule type" value="Genomic_DNA"/>
</dbReference>
<dbReference type="SUPFAM" id="SSF81891">
    <property type="entry name" value="Poly A polymerase C-terminal region-like"/>
    <property type="match status" value="1"/>
</dbReference>
<evidence type="ECO:0000256" key="2">
    <source>
        <dbReference type="ARBA" id="ARBA00022679"/>
    </source>
</evidence>
<evidence type="ECO:0000256" key="4">
    <source>
        <dbReference type="ARBA" id="ARBA00022695"/>
    </source>
</evidence>
<dbReference type="InterPro" id="IPR050264">
    <property type="entry name" value="Bact_CCA-adding_enz_type3_sf"/>
</dbReference>
<evidence type="ECO:0000256" key="1">
    <source>
        <dbReference type="ARBA" id="ARBA00001946"/>
    </source>
</evidence>
<keyword evidence="8" id="KW-0694">RNA-binding</keyword>
<evidence type="ECO:0000256" key="6">
    <source>
        <dbReference type="ARBA" id="ARBA00022741"/>
    </source>
</evidence>
<comment type="cofactor">
    <cofactor evidence="1">
        <name>Mg(2+)</name>
        <dbReference type="ChEBI" id="CHEBI:18420"/>
    </cofactor>
</comment>
<dbReference type="RefSeq" id="WP_284132135.1">
    <property type="nucleotide sequence ID" value="NZ_JASKYM010000002.1"/>
</dbReference>
<sequence length="417" mass="48967">MKQKLPKKVEFIIDKIYEHGYEAFIVGGCVRDFILGIEPNDYDITTNAKPIQIIEIFKDYKILDHGIKHGTVGIVIGNDIYEVTTYRIESEYEDNRRPKDVQFTSNIMEDLKRRDFTINAIAYNYKMGLIDVFDGVGDIGKKIVKTVGNPDERFNEDGLRIVRAIRFSSKLGFKIEDETLKSIYENAHIVKKISKERTTEEVNKIILSENPDKLILLYKTNIFKDLGICCYFNENEYNNFEKNLNILNKCRKNLQERLLMLLYLTNEKNIQENSIINKLKYSKTIINNCNLLIEYMFIDEININSIKIKQILNKIGSENLINIFTLKKIYYKDKLNIIYNKEYEIRCNILDKFINQIIEIEKNKECYKIKDLKINGKIIKELGYSGAEIGKKLEYLLEEVIKNPKLNEEKKLINLLI</sequence>
<dbReference type="Proteomes" id="UP001301012">
    <property type="component" value="Unassembled WGS sequence"/>
</dbReference>
<dbReference type="CDD" id="cd05398">
    <property type="entry name" value="NT_ClassII-CCAase"/>
    <property type="match status" value="1"/>
</dbReference>
<dbReference type="Gene3D" id="3.30.460.10">
    <property type="entry name" value="Beta Polymerase, domain 2"/>
    <property type="match status" value="1"/>
</dbReference>
<name>A0ABT7E8C2_9FIRM</name>
<dbReference type="InterPro" id="IPR002646">
    <property type="entry name" value="PolA_pol_head_dom"/>
</dbReference>